<dbReference type="InterPro" id="IPR013482">
    <property type="entry name" value="Molybde_CF_guanTrfase"/>
</dbReference>
<dbReference type="AlphaFoldDB" id="A0A318SK68"/>
<dbReference type="SUPFAM" id="SSF53448">
    <property type="entry name" value="Nucleotide-diphospho-sugar transferases"/>
    <property type="match status" value="1"/>
</dbReference>
<feature type="binding site" evidence="8">
    <location>
        <position position="65"/>
    </location>
    <ligand>
        <name>GTP</name>
        <dbReference type="ChEBI" id="CHEBI:37565"/>
    </ligand>
</feature>
<dbReference type="NCBIfam" id="TIGR02665">
    <property type="entry name" value="molyb_mobA"/>
    <property type="match status" value="1"/>
</dbReference>
<evidence type="ECO:0000256" key="6">
    <source>
        <dbReference type="ARBA" id="ARBA00023134"/>
    </source>
</evidence>
<keyword evidence="1 8" id="KW-0963">Cytoplasm</keyword>
<dbReference type="Pfam" id="PF12804">
    <property type="entry name" value="NTP_transf_3"/>
    <property type="match status" value="1"/>
</dbReference>
<gene>
    <name evidence="8" type="primary">mobA</name>
    <name evidence="10" type="ORF">DFQ15_10263</name>
</gene>
<evidence type="ECO:0000256" key="8">
    <source>
        <dbReference type="HAMAP-Rule" id="MF_00316"/>
    </source>
</evidence>
<dbReference type="HAMAP" id="MF_00316">
    <property type="entry name" value="MobA"/>
    <property type="match status" value="1"/>
</dbReference>
<dbReference type="GO" id="GO:0046872">
    <property type="term" value="F:metal ion binding"/>
    <property type="evidence" value="ECO:0007669"/>
    <property type="project" value="UniProtKB-KW"/>
</dbReference>
<dbReference type="GO" id="GO:0005525">
    <property type="term" value="F:GTP binding"/>
    <property type="evidence" value="ECO:0007669"/>
    <property type="project" value="UniProtKB-UniRule"/>
</dbReference>
<evidence type="ECO:0000256" key="7">
    <source>
        <dbReference type="ARBA" id="ARBA00023150"/>
    </source>
</evidence>
<organism evidence="10 11">
    <name type="scientific">Xylophilus ampelinus</name>
    <dbReference type="NCBI Taxonomy" id="54067"/>
    <lineage>
        <taxon>Bacteria</taxon>
        <taxon>Pseudomonadati</taxon>
        <taxon>Pseudomonadota</taxon>
        <taxon>Betaproteobacteria</taxon>
        <taxon>Burkholderiales</taxon>
        <taxon>Xylophilus</taxon>
    </lineage>
</organism>
<reference evidence="10 11" key="1">
    <citation type="submission" date="2018-06" db="EMBL/GenBank/DDBJ databases">
        <title>Genomic Encyclopedia of Type Strains, Phase III (KMG-III): the genomes of soil and plant-associated and newly described type strains.</title>
        <authorList>
            <person name="Whitman W."/>
        </authorList>
    </citation>
    <scope>NUCLEOTIDE SEQUENCE [LARGE SCALE GENOMIC DNA]</scope>
    <source>
        <strain evidence="10 11">CECT 7646</strain>
    </source>
</reference>
<evidence type="ECO:0000313" key="11">
    <source>
        <dbReference type="Proteomes" id="UP000247540"/>
    </source>
</evidence>
<evidence type="ECO:0000256" key="5">
    <source>
        <dbReference type="ARBA" id="ARBA00022842"/>
    </source>
</evidence>
<evidence type="ECO:0000256" key="2">
    <source>
        <dbReference type="ARBA" id="ARBA00022679"/>
    </source>
</evidence>
<dbReference type="GO" id="GO:1902758">
    <property type="term" value="P:bis(molybdopterin guanine dinucleotide)molybdenum biosynthetic process"/>
    <property type="evidence" value="ECO:0007669"/>
    <property type="project" value="TreeGrafter"/>
</dbReference>
<keyword evidence="10" id="KW-0548">Nucleotidyltransferase</keyword>
<feature type="binding site" evidence="8">
    <location>
        <position position="83"/>
    </location>
    <ligand>
        <name>GTP</name>
        <dbReference type="ChEBI" id="CHEBI:37565"/>
    </ligand>
</feature>
<dbReference type="PANTHER" id="PTHR19136">
    <property type="entry name" value="MOLYBDENUM COFACTOR GUANYLYLTRANSFERASE"/>
    <property type="match status" value="1"/>
</dbReference>
<keyword evidence="3 8" id="KW-0479">Metal-binding</keyword>
<dbReference type="InterPro" id="IPR025877">
    <property type="entry name" value="MobA-like_NTP_Trfase"/>
</dbReference>
<sequence>MSSFVSGSTTVAVPARADITGLVLAGGQGRRMGGVDKGLRPFQGTVLARHALERLRPQVGAVAINANRHLDLYAAWQVPVWPDASGDFPGPLAGLLAGLEHCATPWLLTVPCDTPRFPPDLAARMAAAVGAAGAPLALAASASPSGPVPEPVFCLARATLRDDLRTALAGGLRAVRQWASRHACVLLPFDRAGDDPQAFRNANTLAELETLEALQPSEGPNTPKI</sequence>
<comment type="catalytic activity">
    <reaction evidence="8">
        <text>Mo-molybdopterin + GTP + H(+) = Mo-molybdopterin guanine dinucleotide + diphosphate</text>
        <dbReference type="Rhea" id="RHEA:34243"/>
        <dbReference type="ChEBI" id="CHEBI:15378"/>
        <dbReference type="ChEBI" id="CHEBI:33019"/>
        <dbReference type="ChEBI" id="CHEBI:37565"/>
        <dbReference type="ChEBI" id="CHEBI:71302"/>
        <dbReference type="ChEBI" id="CHEBI:71310"/>
        <dbReference type="EC" id="2.7.7.77"/>
    </reaction>
</comment>
<evidence type="ECO:0000256" key="3">
    <source>
        <dbReference type="ARBA" id="ARBA00022723"/>
    </source>
</evidence>
<comment type="caution">
    <text evidence="10">The sequence shown here is derived from an EMBL/GenBank/DDBJ whole genome shotgun (WGS) entry which is preliminary data.</text>
</comment>
<keyword evidence="5 8" id="KW-0460">Magnesium</keyword>
<comment type="function">
    <text evidence="8">Transfers a GMP moiety from GTP to Mo-molybdopterin (Mo-MPT) cofactor (Moco or molybdenum cofactor) to form Mo-molybdopterin guanine dinucleotide (Mo-MGD) cofactor.</text>
</comment>
<name>A0A318SK68_9BURK</name>
<comment type="subcellular location">
    <subcellularLocation>
        <location evidence="8">Cytoplasm</location>
    </subcellularLocation>
</comment>
<keyword evidence="4 8" id="KW-0547">Nucleotide-binding</keyword>
<comment type="domain">
    <text evidence="8">The N-terminal domain determines nucleotide recognition and specific binding, while the C-terminal domain determines the specific binding to the target protein.</text>
</comment>
<feature type="binding site" evidence="8">
    <location>
        <begin position="24"/>
        <end position="26"/>
    </location>
    <ligand>
        <name>GTP</name>
        <dbReference type="ChEBI" id="CHEBI:37565"/>
    </ligand>
</feature>
<protein>
    <recommendedName>
        <fullName evidence="8">Molybdenum cofactor guanylyltransferase</fullName>
        <shortName evidence="8">MoCo guanylyltransferase</shortName>
        <ecNumber evidence="8">2.7.7.77</ecNumber>
    </recommendedName>
    <alternativeName>
        <fullName evidence="8">GTP:molybdopterin guanylyltransferase</fullName>
    </alternativeName>
    <alternativeName>
        <fullName evidence="8">Mo-MPT guanylyltransferase</fullName>
    </alternativeName>
    <alternativeName>
        <fullName evidence="8">Molybdopterin guanylyltransferase</fullName>
    </alternativeName>
    <alternativeName>
        <fullName evidence="8">Molybdopterin-guanine dinucleotide synthase</fullName>
        <shortName evidence="8">MGD synthase</shortName>
    </alternativeName>
</protein>
<keyword evidence="6 8" id="KW-0342">GTP-binding</keyword>
<dbReference type="EMBL" id="QJTC01000002">
    <property type="protein sequence ID" value="PYE79333.1"/>
    <property type="molecule type" value="Genomic_DNA"/>
</dbReference>
<dbReference type="PANTHER" id="PTHR19136:SF81">
    <property type="entry name" value="MOLYBDENUM COFACTOR GUANYLYLTRANSFERASE"/>
    <property type="match status" value="1"/>
</dbReference>
<proteinExistence type="inferred from homology"/>
<dbReference type="Proteomes" id="UP000247540">
    <property type="component" value="Unassembled WGS sequence"/>
</dbReference>
<feature type="binding site" evidence="8">
    <location>
        <position position="113"/>
    </location>
    <ligand>
        <name>Mg(2+)</name>
        <dbReference type="ChEBI" id="CHEBI:18420"/>
    </ligand>
</feature>
<dbReference type="GO" id="GO:0061603">
    <property type="term" value="F:molybdenum cofactor guanylyltransferase activity"/>
    <property type="evidence" value="ECO:0007669"/>
    <property type="project" value="UniProtKB-EC"/>
</dbReference>
<accession>A0A318SK68</accession>
<feature type="domain" description="MobA-like NTP transferase" evidence="9">
    <location>
        <begin position="21"/>
        <end position="177"/>
    </location>
</feature>
<feature type="binding site" evidence="8">
    <location>
        <position position="113"/>
    </location>
    <ligand>
        <name>GTP</name>
        <dbReference type="ChEBI" id="CHEBI:37565"/>
    </ligand>
</feature>
<dbReference type="Gene3D" id="3.90.550.10">
    <property type="entry name" value="Spore Coat Polysaccharide Biosynthesis Protein SpsA, Chain A"/>
    <property type="match status" value="1"/>
</dbReference>
<dbReference type="EC" id="2.7.7.77" evidence="8"/>
<evidence type="ECO:0000256" key="4">
    <source>
        <dbReference type="ARBA" id="ARBA00022741"/>
    </source>
</evidence>
<comment type="cofactor">
    <cofactor evidence="8">
        <name>Mg(2+)</name>
        <dbReference type="ChEBI" id="CHEBI:18420"/>
    </cofactor>
</comment>
<dbReference type="InterPro" id="IPR029044">
    <property type="entry name" value="Nucleotide-diphossugar_trans"/>
</dbReference>
<comment type="similarity">
    <text evidence="8">Belongs to the MobA family.</text>
</comment>
<evidence type="ECO:0000259" key="9">
    <source>
        <dbReference type="Pfam" id="PF12804"/>
    </source>
</evidence>
<keyword evidence="7 8" id="KW-0501">Molybdenum cofactor biosynthesis</keyword>
<keyword evidence="11" id="KW-1185">Reference proteome</keyword>
<comment type="subunit">
    <text evidence="8">Monomer.</text>
</comment>
<evidence type="ECO:0000256" key="1">
    <source>
        <dbReference type="ARBA" id="ARBA00022490"/>
    </source>
</evidence>
<dbReference type="CDD" id="cd02503">
    <property type="entry name" value="MobA"/>
    <property type="match status" value="1"/>
</dbReference>
<keyword evidence="2 8" id="KW-0808">Transferase</keyword>
<dbReference type="GO" id="GO:0005737">
    <property type="term" value="C:cytoplasm"/>
    <property type="evidence" value="ECO:0007669"/>
    <property type="project" value="UniProtKB-SubCell"/>
</dbReference>
<evidence type="ECO:0000313" key="10">
    <source>
        <dbReference type="EMBL" id="PYE79333.1"/>
    </source>
</evidence>
<feature type="binding site" evidence="8">
    <location>
        <position position="37"/>
    </location>
    <ligand>
        <name>GTP</name>
        <dbReference type="ChEBI" id="CHEBI:37565"/>
    </ligand>
</feature>